<keyword evidence="1" id="KW-0175">Coiled coil</keyword>
<protein>
    <submittedName>
        <fullName evidence="3">Uncharacterized protein</fullName>
    </submittedName>
</protein>
<evidence type="ECO:0000313" key="3">
    <source>
        <dbReference type="EMBL" id="SFT84450.1"/>
    </source>
</evidence>
<dbReference type="SUPFAM" id="SSF161270">
    <property type="entry name" value="PspA lactotransferrin-binding region"/>
    <property type="match status" value="1"/>
</dbReference>
<reference evidence="3 4" key="1">
    <citation type="submission" date="2016-10" db="EMBL/GenBank/DDBJ databases">
        <authorList>
            <person name="de Groot N.N."/>
        </authorList>
    </citation>
    <scope>NUCLEOTIDE SEQUENCE [LARGE SCALE GENOMIC DNA]</scope>
    <source>
        <strain evidence="3 4">CGMCC 1.10959</strain>
    </source>
</reference>
<dbReference type="RefSeq" id="WP_027261703.1">
    <property type="nucleotide sequence ID" value="NZ_FPAW01000009.1"/>
</dbReference>
<gene>
    <name evidence="3" type="ORF">SAMN05216236_10965</name>
</gene>
<feature type="region of interest" description="Disordered" evidence="2">
    <location>
        <begin position="41"/>
        <end position="62"/>
    </location>
</feature>
<accession>A0A1I7BB46</accession>
<feature type="coiled-coil region" evidence="1">
    <location>
        <begin position="7"/>
        <end position="34"/>
    </location>
</feature>
<dbReference type="Proteomes" id="UP000182466">
    <property type="component" value="Unassembled WGS sequence"/>
</dbReference>
<organism evidence="3 4">
    <name type="scientific">Sedimentitalea nanhaiensis</name>
    <dbReference type="NCBI Taxonomy" id="999627"/>
    <lineage>
        <taxon>Bacteria</taxon>
        <taxon>Pseudomonadati</taxon>
        <taxon>Pseudomonadota</taxon>
        <taxon>Alphaproteobacteria</taxon>
        <taxon>Rhodobacterales</taxon>
        <taxon>Paracoccaceae</taxon>
        <taxon>Sedimentitalea</taxon>
    </lineage>
</organism>
<evidence type="ECO:0000256" key="1">
    <source>
        <dbReference type="SAM" id="Coils"/>
    </source>
</evidence>
<dbReference type="EMBL" id="FPAW01000009">
    <property type="protein sequence ID" value="SFT84450.1"/>
    <property type="molecule type" value="Genomic_DNA"/>
</dbReference>
<evidence type="ECO:0000256" key="2">
    <source>
        <dbReference type="SAM" id="MobiDB-lite"/>
    </source>
</evidence>
<evidence type="ECO:0000313" key="4">
    <source>
        <dbReference type="Proteomes" id="UP000182466"/>
    </source>
</evidence>
<dbReference type="AlphaFoldDB" id="A0A1I7BB46"/>
<proteinExistence type="predicted"/>
<keyword evidence="4" id="KW-1185">Reference proteome</keyword>
<sequence length="91" mass="10255">MGDKKKVEKLTKEITTLNEEIERLKKLCKGLKGNDNEMCSKSERKAASTGQHGIKDNVTRKQLREGIEERIDQLKRDVSAKATDLAKEAAK</sequence>
<name>A0A1I7BB46_9RHOB</name>
<feature type="compositionally biased region" description="Basic and acidic residues" evidence="2">
    <location>
        <begin position="53"/>
        <end position="62"/>
    </location>
</feature>